<name>A0A419EVQ3_9BACT</name>
<dbReference type="Pfam" id="PF25967">
    <property type="entry name" value="RND-MFP_C"/>
    <property type="match status" value="1"/>
</dbReference>
<sequence>MRLNRKRSEPLGCTIALTVLAFFLLGGCHSERGGQAASAPVPEVATETIETHQVELNTELPGRTSAYLVAEIRPQVNGIIQKRLFKEGSDVKAGELLYQIDPALFQVAHDSAKASLGKAQANLSSIQLRAERYKDLLADKVVSQQDYDDATAALEQARAEIEYWKTAVEAARINLGYARVTAPISGRIGRSSVTDGALVTAYQPMSLATIQQLDPIYVDVTQSSAELLRLKRSLETGRLSADGRNQRKVRLLLEDATPYSLEGTLQFRDVTVDPATGSFTLRIVVPNPEHLLLPGMFVRAIVQEGMAEDAILVPQQGVTRNPKGEPIALIVDETDTVQQRMLTLDRAIGDQWLVSSGLSRGERLIVEGMLNVRPGDAVKVVSPGGQEAPQTNPPAESN</sequence>
<dbReference type="Gene3D" id="2.40.30.170">
    <property type="match status" value="1"/>
</dbReference>
<dbReference type="NCBIfam" id="TIGR01730">
    <property type="entry name" value="RND_mfp"/>
    <property type="match status" value="1"/>
</dbReference>
<dbReference type="PANTHER" id="PTHR30158">
    <property type="entry name" value="ACRA/E-RELATED COMPONENT OF DRUG EFFLUX TRANSPORTER"/>
    <property type="match status" value="1"/>
</dbReference>
<comment type="similarity">
    <text evidence="2">Belongs to the membrane fusion protein (MFP) (TC 8.A.1) family.</text>
</comment>
<evidence type="ECO:0000259" key="4">
    <source>
        <dbReference type="Pfam" id="PF25876"/>
    </source>
</evidence>
<evidence type="ECO:0000313" key="9">
    <source>
        <dbReference type="Proteomes" id="UP000285961"/>
    </source>
</evidence>
<dbReference type="InterPro" id="IPR058625">
    <property type="entry name" value="MdtA-like_BSH"/>
</dbReference>
<feature type="domain" description="Multidrug resistance protein MdtA-like alpha-helical hairpin" evidence="4">
    <location>
        <begin position="110"/>
        <end position="178"/>
    </location>
</feature>
<feature type="domain" description="Multidrug resistance protein MdtA-like C-terminal permuted SH3" evidence="7">
    <location>
        <begin position="309"/>
        <end position="369"/>
    </location>
</feature>
<dbReference type="FunFam" id="2.40.420.20:FF:000001">
    <property type="entry name" value="Efflux RND transporter periplasmic adaptor subunit"/>
    <property type="match status" value="1"/>
</dbReference>
<dbReference type="Proteomes" id="UP000285961">
    <property type="component" value="Unassembled WGS sequence"/>
</dbReference>
<proteinExistence type="inferred from homology"/>
<keyword evidence="3" id="KW-0175">Coiled coil</keyword>
<dbReference type="Pfam" id="PF25917">
    <property type="entry name" value="BSH_RND"/>
    <property type="match status" value="1"/>
</dbReference>
<dbReference type="InterPro" id="IPR058626">
    <property type="entry name" value="MdtA-like_b-barrel"/>
</dbReference>
<evidence type="ECO:0000313" key="8">
    <source>
        <dbReference type="EMBL" id="RJP68477.1"/>
    </source>
</evidence>
<comment type="subcellular location">
    <subcellularLocation>
        <location evidence="1">Cell envelope</location>
    </subcellularLocation>
</comment>
<feature type="domain" description="Multidrug resistance protein MdtA-like beta-barrel" evidence="6">
    <location>
        <begin position="215"/>
        <end position="305"/>
    </location>
</feature>
<dbReference type="GO" id="GO:0005886">
    <property type="term" value="C:plasma membrane"/>
    <property type="evidence" value="ECO:0007669"/>
    <property type="project" value="UniProtKB-SubCell"/>
</dbReference>
<protein>
    <submittedName>
        <fullName evidence="8">Efflux RND transporter periplasmic adaptor subunit</fullName>
    </submittedName>
</protein>
<dbReference type="EMBL" id="QZKI01000091">
    <property type="protein sequence ID" value="RJP68477.1"/>
    <property type="molecule type" value="Genomic_DNA"/>
</dbReference>
<evidence type="ECO:0000256" key="2">
    <source>
        <dbReference type="ARBA" id="ARBA00009477"/>
    </source>
</evidence>
<dbReference type="InterPro" id="IPR058627">
    <property type="entry name" value="MdtA-like_C"/>
</dbReference>
<evidence type="ECO:0000256" key="3">
    <source>
        <dbReference type="SAM" id="Coils"/>
    </source>
</evidence>
<dbReference type="InterPro" id="IPR058624">
    <property type="entry name" value="MdtA-like_HH"/>
</dbReference>
<dbReference type="PROSITE" id="PS51257">
    <property type="entry name" value="PROKAR_LIPOPROTEIN"/>
    <property type="match status" value="1"/>
</dbReference>
<dbReference type="GO" id="GO:0046677">
    <property type="term" value="P:response to antibiotic"/>
    <property type="evidence" value="ECO:0007669"/>
    <property type="project" value="TreeGrafter"/>
</dbReference>
<reference evidence="8 9" key="1">
    <citation type="journal article" date="2017" name="ISME J.">
        <title>Energy and carbon metabolisms in a deep terrestrial subsurface fluid microbial community.</title>
        <authorList>
            <person name="Momper L."/>
            <person name="Jungbluth S.P."/>
            <person name="Lee M.D."/>
            <person name="Amend J.P."/>
        </authorList>
    </citation>
    <scope>NUCLEOTIDE SEQUENCE [LARGE SCALE GENOMIC DNA]</scope>
    <source>
        <strain evidence="8">SURF_17</strain>
    </source>
</reference>
<dbReference type="Gene3D" id="1.10.287.470">
    <property type="entry name" value="Helix hairpin bin"/>
    <property type="match status" value="1"/>
</dbReference>
<accession>A0A419EVQ3</accession>
<dbReference type="AlphaFoldDB" id="A0A419EVQ3"/>
<evidence type="ECO:0000256" key="1">
    <source>
        <dbReference type="ARBA" id="ARBA00004196"/>
    </source>
</evidence>
<evidence type="ECO:0000259" key="6">
    <source>
        <dbReference type="Pfam" id="PF25944"/>
    </source>
</evidence>
<evidence type="ECO:0000259" key="7">
    <source>
        <dbReference type="Pfam" id="PF25967"/>
    </source>
</evidence>
<dbReference type="GO" id="GO:0022857">
    <property type="term" value="F:transmembrane transporter activity"/>
    <property type="evidence" value="ECO:0007669"/>
    <property type="project" value="InterPro"/>
</dbReference>
<evidence type="ECO:0000259" key="5">
    <source>
        <dbReference type="Pfam" id="PF25917"/>
    </source>
</evidence>
<dbReference type="Gene3D" id="2.40.420.20">
    <property type="match status" value="1"/>
</dbReference>
<dbReference type="Pfam" id="PF25876">
    <property type="entry name" value="HH_MFP_RND"/>
    <property type="match status" value="1"/>
</dbReference>
<feature type="domain" description="Multidrug resistance protein MdtA-like barrel-sandwich hybrid" evidence="5">
    <location>
        <begin position="69"/>
        <end position="211"/>
    </location>
</feature>
<dbReference type="PANTHER" id="PTHR30158:SF3">
    <property type="entry name" value="MULTIDRUG EFFLUX PUMP SUBUNIT ACRA-RELATED"/>
    <property type="match status" value="1"/>
</dbReference>
<feature type="coiled-coil region" evidence="3">
    <location>
        <begin position="140"/>
        <end position="174"/>
    </location>
</feature>
<dbReference type="Pfam" id="PF25944">
    <property type="entry name" value="Beta-barrel_RND"/>
    <property type="match status" value="1"/>
</dbReference>
<organism evidence="8 9">
    <name type="scientific">Candidatus Abyssobacteria bacterium SURF_17</name>
    <dbReference type="NCBI Taxonomy" id="2093361"/>
    <lineage>
        <taxon>Bacteria</taxon>
        <taxon>Pseudomonadati</taxon>
        <taxon>Candidatus Hydrogenedentota</taxon>
        <taxon>Candidatus Abyssobacteria</taxon>
    </lineage>
</organism>
<dbReference type="InterPro" id="IPR006143">
    <property type="entry name" value="RND_pump_MFP"/>
</dbReference>
<gene>
    <name evidence="8" type="ORF">C4532_12585</name>
</gene>
<dbReference type="SUPFAM" id="SSF111369">
    <property type="entry name" value="HlyD-like secretion proteins"/>
    <property type="match status" value="1"/>
</dbReference>
<dbReference type="Gene3D" id="2.40.50.100">
    <property type="match status" value="1"/>
</dbReference>
<comment type="caution">
    <text evidence="8">The sequence shown here is derived from an EMBL/GenBank/DDBJ whole genome shotgun (WGS) entry which is preliminary data.</text>
</comment>